<sequence length="106" mass="11619">MGVVECVNHKLLDPFQVLYEKEGEFVAQFKYTVLLMPSGSHRITGGQLDLDLFDSEYKVEDEALSALLNRSVIARSAKKKKKKAEKALLTGGDGAGEAENMDAAED</sequence>
<gene>
    <name evidence="1" type="ORF">HPB49_019941</name>
</gene>
<protein>
    <submittedName>
        <fullName evidence="1">Uncharacterized protein</fullName>
    </submittedName>
</protein>
<organism evidence="1 2">
    <name type="scientific">Dermacentor silvarum</name>
    <name type="common">Tick</name>
    <dbReference type="NCBI Taxonomy" id="543639"/>
    <lineage>
        <taxon>Eukaryota</taxon>
        <taxon>Metazoa</taxon>
        <taxon>Ecdysozoa</taxon>
        <taxon>Arthropoda</taxon>
        <taxon>Chelicerata</taxon>
        <taxon>Arachnida</taxon>
        <taxon>Acari</taxon>
        <taxon>Parasitiformes</taxon>
        <taxon>Ixodida</taxon>
        <taxon>Ixodoidea</taxon>
        <taxon>Ixodidae</taxon>
        <taxon>Rhipicephalinae</taxon>
        <taxon>Dermacentor</taxon>
    </lineage>
</organism>
<proteinExistence type="predicted"/>
<comment type="caution">
    <text evidence="1">The sequence shown here is derived from an EMBL/GenBank/DDBJ whole genome shotgun (WGS) entry which is preliminary data.</text>
</comment>
<dbReference type="EMBL" id="CM023475">
    <property type="protein sequence ID" value="KAH7946067.1"/>
    <property type="molecule type" value="Genomic_DNA"/>
</dbReference>
<reference evidence="1" key="1">
    <citation type="submission" date="2020-05" db="EMBL/GenBank/DDBJ databases">
        <title>Large-scale comparative analyses of tick genomes elucidate their genetic diversity and vector capacities.</title>
        <authorList>
            <person name="Jia N."/>
            <person name="Wang J."/>
            <person name="Shi W."/>
            <person name="Du L."/>
            <person name="Sun Y."/>
            <person name="Zhan W."/>
            <person name="Jiang J."/>
            <person name="Wang Q."/>
            <person name="Zhang B."/>
            <person name="Ji P."/>
            <person name="Sakyi L.B."/>
            <person name="Cui X."/>
            <person name="Yuan T."/>
            <person name="Jiang B."/>
            <person name="Yang W."/>
            <person name="Lam T.T.-Y."/>
            <person name="Chang Q."/>
            <person name="Ding S."/>
            <person name="Wang X."/>
            <person name="Zhu J."/>
            <person name="Ruan X."/>
            <person name="Zhao L."/>
            <person name="Wei J."/>
            <person name="Que T."/>
            <person name="Du C."/>
            <person name="Cheng J."/>
            <person name="Dai P."/>
            <person name="Han X."/>
            <person name="Huang E."/>
            <person name="Gao Y."/>
            <person name="Liu J."/>
            <person name="Shao H."/>
            <person name="Ye R."/>
            <person name="Li L."/>
            <person name="Wei W."/>
            <person name="Wang X."/>
            <person name="Wang C."/>
            <person name="Yang T."/>
            <person name="Huo Q."/>
            <person name="Li W."/>
            <person name="Guo W."/>
            <person name="Chen H."/>
            <person name="Zhou L."/>
            <person name="Ni X."/>
            <person name="Tian J."/>
            <person name="Zhou Y."/>
            <person name="Sheng Y."/>
            <person name="Liu T."/>
            <person name="Pan Y."/>
            <person name="Xia L."/>
            <person name="Li J."/>
            <person name="Zhao F."/>
            <person name="Cao W."/>
        </authorList>
    </citation>
    <scope>NUCLEOTIDE SEQUENCE</scope>
    <source>
        <strain evidence="1">Dsil-2018</strain>
    </source>
</reference>
<name>A0ACB8CMI6_DERSI</name>
<accession>A0ACB8CMI6</accession>
<evidence type="ECO:0000313" key="1">
    <source>
        <dbReference type="EMBL" id="KAH7946067.1"/>
    </source>
</evidence>
<evidence type="ECO:0000313" key="2">
    <source>
        <dbReference type="Proteomes" id="UP000821865"/>
    </source>
</evidence>
<keyword evidence="2" id="KW-1185">Reference proteome</keyword>
<dbReference type="Proteomes" id="UP000821865">
    <property type="component" value="Chromosome 6"/>
</dbReference>